<organism evidence="1 2">
    <name type="scientific">Paramicrosporidium saccamoebae</name>
    <dbReference type="NCBI Taxonomy" id="1246581"/>
    <lineage>
        <taxon>Eukaryota</taxon>
        <taxon>Fungi</taxon>
        <taxon>Fungi incertae sedis</taxon>
        <taxon>Cryptomycota</taxon>
        <taxon>Cryptomycota incertae sedis</taxon>
        <taxon>Paramicrosporidium</taxon>
    </lineage>
</organism>
<name>A0A2H9TGH7_9FUNG</name>
<sequence length="248" mass="28250">MLRHIRHVQTTIRHFSNPPRVDTGIKLDSTERVEPSSIEADNVLLKDASYMVHAAGILVRNPIILRPPTEFESAYEAYRHGLQEEYSRGAFDIMTAHKRELALTQEDREAILPEFPLPAEYKEQDTASLMRQLERKLYFVVKGDAGWRFPSVLISHANVSLRAHVHRFFGELVGKECEIYHVGNTPVAYHKETMSDRIAAPFGIKLVGGKLVFTPNQSARSYAWLTKEELQEALPANYYASVKPVLSY</sequence>
<dbReference type="AlphaFoldDB" id="A0A2H9TGH7"/>
<dbReference type="GO" id="GO:0005762">
    <property type="term" value="C:mitochondrial large ribosomal subunit"/>
    <property type="evidence" value="ECO:0007669"/>
    <property type="project" value="TreeGrafter"/>
</dbReference>
<dbReference type="Proteomes" id="UP000240830">
    <property type="component" value="Unassembled WGS sequence"/>
</dbReference>
<dbReference type="GO" id="GO:0003735">
    <property type="term" value="F:structural constituent of ribosome"/>
    <property type="evidence" value="ECO:0007669"/>
    <property type="project" value="InterPro"/>
</dbReference>
<reference evidence="1 2" key="1">
    <citation type="submission" date="2016-10" db="EMBL/GenBank/DDBJ databases">
        <title>The genome of Paramicrosporidium saccamoebae is the missing link in understanding Cryptomycota and Microsporidia evolution.</title>
        <authorList>
            <person name="Quandt C.A."/>
            <person name="Beaudet D."/>
            <person name="Corsaro D."/>
            <person name="Michel R."/>
            <person name="Corradi N."/>
            <person name="James T."/>
        </authorList>
    </citation>
    <scope>NUCLEOTIDE SEQUENCE [LARGE SCALE GENOMIC DNA]</scope>
    <source>
        <strain evidence="1 2">KSL3</strain>
    </source>
</reference>
<dbReference type="OrthoDB" id="414075at2759"/>
<keyword evidence="2" id="KW-1185">Reference proteome</keyword>
<dbReference type="Gene3D" id="3.90.79.10">
    <property type="entry name" value="Nucleoside Triphosphate Pyrophosphohydrolase"/>
    <property type="match status" value="1"/>
</dbReference>
<dbReference type="EMBL" id="MTSL01000205">
    <property type="protein sequence ID" value="PJF16878.1"/>
    <property type="molecule type" value="Genomic_DNA"/>
</dbReference>
<proteinExistence type="predicted"/>
<dbReference type="STRING" id="1246581.A0A2H9TGH7"/>
<comment type="caution">
    <text evidence="1">The sequence shown here is derived from an EMBL/GenBank/DDBJ whole genome shotgun (WGS) entry which is preliminary data.</text>
</comment>
<dbReference type="InterPro" id="IPR040008">
    <property type="entry name" value="Ribosomal_mL46"/>
</dbReference>
<gene>
    <name evidence="1" type="ORF">PSACC_03313</name>
</gene>
<evidence type="ECO:0000313" key="1">
    <source>
        <dbReference type="EMBL" id="PJF16878.1"/>
    </source>
</evidence>
<dbReference type="PANTHER" id="PTHR13124:SF12">
    <property type="entry name" value="LARGE RIBOSOMAL SUBUNIT PROTEIN ML46"/>
    <property type="match status" value="1"/>
</dbReference>
<accession>A0A2H9TGH7</accession>
<dbReference type="PANTHER" id="PTHR13124">
    <property type="entry name" value="39S RIBOSOMAL PROTEIN L46, MITOCHONDRIAL PRECURSOR-RELATED"/>
    <property type="match status" value="1"/>
</dbReference>
<protein>
    <recommendedName>
        <fullName evidence="3">Ribosomal protein L46 N-terminal domain-containing protein</fullName>
    </recommendedName>
</protein>
<evidence type="ECO:0008006" key="3">
    <source>
        <dbReference type="Google" id="ProtNLM"/>
    </source>
</evidence>
<evidence type="ECO:0000313" key="2">
    <source>
        <dbReference type="Proteomes" id="UP000240830"/>
    </source>
</evidence>